<name>A0A7H8TNF3_STRCX</name>
<evidence type="ECO:0000256" key="1">
    <source>
        <dbReference type="SAM" id="MobiDB-lite"/>
    </source>
</evidence>
<feature type="region of interest" description="Disordered" evidence="1">
    <location>
        <begin position="126"/>
        <end position="151"/>
    </location>
</feature>
<gene>
    <name evidence="2" type="ORF">HUT05_43485</name>
</gene>
<feature type="compositionally biased region" description="Basic and acidic residues" evidence="1">
    <location>
        <begin position="129"/>
        <end position="140"/>
    </location>
</feature>
<evidence type="ECO:0000313" key="3">
    <source>
        <dbReference type="Proteomes" id="UP000509418"/>
    </source>
</evidence>
<dbReference type="InterPro" id="IPR045683">
    <property type="entry name" value="DUF6192"/>
</dbReference>
<dbReference type="RefSeq" id="WP_176578312.1">
    <property type="nucleotide sequence ID" value="NZ_CP056041.1"/>
</dbReference>
<keyword evidence="3" id="KW-1185">Reference proteome</keyword>
<reference evidence="2 3" key="1">
    <citation type="submission" date="2020-06" db="EMBL/GenBank/DDBJ databases">
        <title>Genome mining for natural products.</title>
        <authorList>
            <person name="Zhang B."/>
            <person name="Shi J."/>
            <person name="Ge H."/>
        </authorList>
    </citation>
    <scope>NUCLEOTIDE SEQUENCE [LARGE SCALE GENOMIC DNA]</scope>
    <source>
        <strain evidence="2 3">NA02069</strain>
    </source>
</reference>
<sequence>MPEEIQSGDKVGSVSADRYAEIVAELRKLVETASRAQFTIGDYALEVEPMREHGGAAPSDELFTVKDSLFRLSEDIGVSYSSVRQARWTASKWPKDRRVSGASFTVHNILASIADDEERWATILTPPEGRSRWTPDEAKRRTGRQVAKPVTPQEKVSAIHSLAQDEEVAAQVTGDLLRRPAVVAQVRGEDKVRVVEELTREDEVAAAVAPDFLRRPAVVAKVAKADKVKVVEELTRDETVAAEVTTGLLRRPDVAFRAMSDDTARHQVNHAQVERGRQAREHFEETSPVAPALRNIDRSVEFLDLVTACHAFVAAAGRVVPGLRDRQLGDDERTIVHENVARVRATLDWIETAVDTGKVDVDGELARLLQGE</sequence>
<proteinExistence type="predicted"/>
<organism evidence="2 3">
    <name type="scientific">Streptomyces chartreusis</name>
    <dbReference type="NCBI Taxonomy" id="1969"/>
    <lineage>
        <taxon>Bacteria</taxon>
        <taxon>Bacillati</taxon>
        <taxon>Actinomycetota</taxon>
        <taxon>Actinomycetes</taxon>
        <taxon>Kitasatosporales</taxon>
        <taxon>Streptomycetaceae</taxon>
        <taxon>Streptomyces</taxon>
    </lineage>
</organism>
<protein>
    <submittedName>
        <fullName evidence="2">RacO protein</fullName>
    </submittedName>
</protein>
<dbReference type="Pfam" id="PF19691">
    <property type="entry name" value="DUF6192"/>
    <property type="match status" value="1"/>
</dbReference>
<dbReference type="AlphaFoldDB" id="A0A7H8TNF3"/>
<dbReference type="Proteomes" id="UP000509418">
    <property type="component" value="Chromosome"/>
</dbReference>
<dbReference type="EMBL" id="CP056041">
    <property type="protein sequence ID" value="QKZ23630.1"/>
    <property type="molecule type" value="Genomic_DNA"/>
</dbReference>
<accession>A0A7H8TNF3</accession>
<evidence type="ECO:0000313" key="2">
    <source>
        <dbReference type="EMBL" id="QKZ23630.1"/>
    </source>
</evidence>